<accession>A0A2S0NGP7</accession>
<evidence type="ECO:0000256" key="1">
    <source>
        <dbReference type="SAM" id="SignalP"/>
    </source>
</evidence>
<feature type="chain" id="PRO_5015453002" description="EF-hand domain-containing protein" evidence="1">
    <location>
        <begin position="48"/>
        <end position="127"/>
    </location>
</feature>
<dbReference type="EMBL" id="CP027668">
    <property type="protein sequence ID" value="AVO47216.1"/>
    <property type="molecule type" value="Genomic_DNA"/>
</dbReference>
<gene>
    <name evidence="3" type="ORF">C6569_20420</name>
</gene>
<feature type="domain" description="EF-hand" evidence="2">
    <location>
        <begin position="53"/>
        <end position="88"/>
    </location>
</feature>
<evidence type="ECO:0000259" key="2">
    <source>
        <dbReference type="PROSITE" id="PS50222"/>
    </source>
</evidence>
<reference evidence="3 4" key="1">
    <citation type="submission" date="2018-03" db="EMBL/GenBank/DDBJ databases">
        <title>Genome sequencing of Phreatobacter sp.</title>
        <authorList>
            <person name="Kim S.-J."/>
            <person name="Heo J."/>
            <person name="Kwon S.-W."/>
        </authorList>
    </citation>
    <scope>NUCLEOTIDE SEQUENCE [LARGE SCALE GENOMIC DNA]</scope>
    <source>
        <strain evidence="3 4">S-12</strain>
    </source>
</reference>
<dbReference type="PROSITE" id="PS00018">
    <property type="entry name" value="EF_HAND_1"/>
    <property type="match status" value="2"/>
</dbReference>
<feature type="signal peptide" evidence="1">
    <location>
        <begin position="1"/>
        <end position="47"/>
    </location>
</feature>
<dbReference type="KEGG" id="phr:C6569_20420"/>
<organism evidence="3 4">
    <name type="scientific">Phreatobacter cathodiphilus</name>
    <dbReference type="NCBI Taxonomy" id="1868589"/>
    <lineage>
        <taxon>Bacteria</taxon>
        <taxon>Pseudomonadati</taxon>
        <taxon>Pseudomonadota</taxon>
        <taxon>Alphaproteobacteria</taxon>
        <taxon>Hyphomicrobiales</taxon>
        <taxon>Phreatobacteraceae</taxon>
        <taxon>Phreatobacter</taxon>
    </lineage>
</organism>
<evidence type="ECO:0000313" key="4">
    <source>
        <dbReference type="Proteomes" id="UP000237889"/>
    </source>
</evidence>
<dbReference type="AlphaFoldDB" id="A0A2S0NGP7"/>
<evidence type="ECO:0000313" key="3">
    <source>
        <dbReference type="EMBL" id="AVO47216.1"/>
    </source>
</evidence>
<keyword evidence="4" id="KW-1185">Reference proteome</keyword>
<sequence>MRTGTDCCALVLSPSNLNKWVTSMKRKPLKVLTLAAILVAPLSGALAQTGPGADRQKMANNFAEADANRDGMLTFDEFVKFLQLNARDNLGRAAQVVQSGNYRMAFSRVDTDRNGVLSQQELQALAR</sequence>
<dbReference type="PROSITE" id="PS50222">
    <property type="entry name" value="EF_HAND_2"/>
    <property type="match status" value="2"/>
</dbReference>
<dbReference type="Proteomes" id="UP000237889">
    <property type="component" value="Chromosome"/>
</dbReference>
<keyword evidence="1" id="KW-0732">Signal</keyword>
<proteinExistence type="predicted"/>
<protein>
    <recommendedName>
        <fullName evidence="2">EF-hand domain-containing protein</fullName>
    </recommendedName>
</protein>
<name>A0A2S0NGP7_9HYPH</name>
<dbReference type="OrthoDB" id="7866594at2"/>
<dbReference type="SMART" id="SM00054">
    <property type="entry name" value="EFh"/>
    <property type="match status" value="2"/>
</dbReference>
<dbReference type="InterPro" id="IPR002048">
    <property type="entry name" value="EF_hand_dom"/>
</dbReference>
<dbReference type="SUPFAM" id="SSF47473">
    <property type="entry name" value="EF-hand"/>
    <property type="match status" value="1"/>
</dbReference>
<dbReference type="Pfam" id="PF13202">
    <property type="entry name" value="EF-hand_5"/>
    <property type="match status" value="2"/>
</dbReference>
<dbReference type="InterPro" id="IPR018247">
    <property type="entry name" value="EF_Hand_1_Ca_BS"/>
</dbReference>
<dbReference type="RefSeq" id="WP_106750586.1">
    <property type="nucleotide sequence ID" value="NZ_CP027668.1"/>
</dbReference>
<dbReference type="Gene3D" id="1.10.238.10">
    <property type="entry name" value="EF-hand"/>
    <property type="match status" value="1"/>
</dbReference>
<feature type="domain" description="EF-hand" evidence="2">
    <location>
        <begin position="97"/>
        <end position="127"/>
    </location>
</feature>
<dbReference type="InterPro" id="IPR011992">
    <property type="entry name" value="EF-hand-dom_pair"/>
</dbReference>
<dbReference type="GO" id="GO:0005509">
    <property type="term" value="F:calcium ion binding"/>
    <property type="evidence" value="ECO:0007669"/>
    <property type="project" value="InterPro"/>
</dbReference>